<evidence type="ECO:0000313" key="3">
    <source>
        <dbReference type="EMBL" id="KIJ24437.1"/>
    </source>
</evidence>
<feature type="compositionally biased region" description="Polar residues" evidence="1">
    <location>
        <begin position="340"/>
        <end position="350"/>
    </location>
</feature>
<feature type="compositionally biased region" description="Basic and acidic residues" evidence="1">
    <location>
        <begin position="248"/>
        <end position="258"/>
    </location>
</feature>
<dbReference type="EMBL" id="KN837490">
    <property type="protein sequence ID" value="KIJ24437.1"/>
    <property type="molecule type" value="Genomic_DNA"/>
</dbReference>
<gene>
    <name evidence="3" type="ORF">M422DRAFT_56409</name>
</gene>
<dbReference type="Proteomes" id="UP000054279">
    <property type="component" value="Unassembled WGS sequence"/>
</dbReference>
<feature type="region of interest" description="Disordered" evidence="1">
    <location>
        <begin position="1"/>
        <end position="40"/>
    </location>
</feature>
<feature type="region of interest" description="Disordered" evidence="1">
    <location>
        <begin position="235"/>
        <end position="308"/>
    </location>
</feature>
<protein>
    <recommendedName>
        <fullName evidence="2">DUF6818 domain-containing protein</fullName>
    </recommendedName>
</protein>
<feature type="compositionally biased region" description="Acidic residues" evidence="1">
    <location>
        <begin position="448"/>
        <end position="458"/>
    </location>
</feature>
<feature type="compositionally biased region" description="Low complexity" evidence="1">
    <location>
        <begin position="108"/>
        <end position="129"/>
    </location>
</feature>
<feature type="region of interest" description="Disordered" evidence="1">
    <location>
        <begin position="77"/>
        <end position="143"/>
    </location>
</feature>
<name>A0A0C9U5T5_SPHS4</name>
<feature type="compositionally biased region" description="Pro residues" evidence="1">
    <location>
        <begin position="83"/>
        <end position="95"/>
    </location>
</feature>
<dbReference type="AlphaFoldDB" id="A0A0C9U5T5"/>
<dbReference type="Pfam" id="PF20681">
    <property type="entry name" value="DUF6818"/>
    <property type="match status" value="1"/>
</dbReference>
<dbReference type="HOGENOM" id="CLU_586850_0_0_1"/>
<dbReference type="OrthoDB" id="99432at2759"/>
<evidence type="ECO:0000256" key="1">
    <source>
        <dbReference type="SAM" id="MobiDB-lite"/>
    </source>
</evidence>
<evidence type="ECO:0000259" key="2">
    <source>
        <dbReference type="Pfam" id="PF20681"/>
    </source>
</evidence>
<proteinExistence type="predicted"/>
<feature type="region of interest" description="Disordered" evidence="1">
    <location>
        <begin position="321"/>
        <end position="360"/>
    </location>
</feature>
<feature type="domain" description="DUF6818" evidence="2">
    <location>
        <begin position="170"/>
        <end position="243"/>
    </location>
</feature>
<evidence type="ECO:0000313" key="4">
    <source>
        <dbReference type="Proteomes" id="UP000054279"/>
    </source>
</evidence>
<dbReference type="PANTHER" id="PTHR34409:SF1">
    <property type="entry name" value="MYB-LIKE DOMAIN-CONTAINING PROTEIN"/>
    <property type="match status" value="1"/>
</dbReference>
<accession>A0A0C9U5T5</accession>
<reference evidence="3 4" key="1">
    <citation type="submission" date="2014-06" db="EMBL/GenBank/DDBJ databases">
        <title>Evolutionary Origins and Diversification of the Mycorrhizal Mutualists.</title>
        <authorList>
            <consortium name="DOE Joint Genome Institute"/>
            <consortium name="Mycorrhizal Genomics Consortium"/>
            <person name="Kohler A."/>
            <person name="Kuo A."/>
            <person name="Nagy L.G."/>
            <person name="Floudas D."/>
            <person name="Copeland A."/>
            <person name="Barry K.W."/>
            <person name="Cichocki N."/>
            <person name="Veneault-Fourrey C."/>
            <person name="LaButti K."/>
            <person name="Lindquist E.A."/>
            <person name="Lipzen A."/>
            <person name="Lundell T."/>
            <person name="Morin E."/>
            <person name="Murat C."/>
            <person name="Riley R."/>
            <person name="Ohm R."/>
            <person name="Sun H."/>
            <person name="Tunlid A."/>
            <person name="Henrissat B."/>
            <person name="Grigoriev I.V."/>
            <person name="Hibbett D.S."/>
            <person name="Martin F."/>
        </authorList>
    </citation>
    <scope>NUCLEOTIDE SEQUENCE [LARGE SCALE GENOMIC DNA]</scope>
    <source>
        <strain evidence="3 4">SS14</strain>
    </source>
</reference>
<dbReference type="PANTHER" id="PTHR34409">
    <property type="entry name" value="SET DOMAIN-CONTAINING PROTEIN"/>
    <property type="match status" value="1"/>
</dbReference>
<keyword evidence="4" id="KW-1185">Reference proteome</keyword>
<dbReference type="InterPro" id="IPR049203">
    <property type="entry name" value="DUF6818"/>
</dbReference>
<feature type="compositionally biased region" description="Low complexity" evidence="1">
    <location>
        <begin position="396"/>
        <end position="433"/>
    </location>
</feature>
<feature type="region of interest" description="Disordered" evidence="1">
    <location>
        <begin position="386"/>
        <end position="466"/>
    </location>
</feature>
<sequence length="466" mass="49499">MVSSPLSLDEGRAFHAPLTGANPDGRCAPTARVNASSTSLPPIHSLTRLDGLGDGFGGIGDDLPEPTLGSLLNYRLPSAPQVASPPPPPPNPPTTAPRVNSTPAPQPTRVATTAASQRRTRATPQARRAGAAEESKKRGRQPGVRKWLNEEIERLLDIVQEVLPIAGIGWEEVTRQFNEAAAFENTSARNTSALEGRFKKLHSTPPPTGDAEVPPEVQCALEINEAINAKAGVTVISDNDDYDVQDVSNDHDDDYINKDEDENPRPAKIVKPNTPNTSSKLNMKGKGRADGERPAAASSSCGSGSKGPVFVAAHSIRAPPAVQTSGVRRGGPGVAPFQQLADQLNPTEQAARTAARDEERSFRKFQEAEISNLRLQLLQLQSDNQRLRGGMLPPMRRSMSNAFSSSQRSFAASAGSSHASGSSSSSGTPTSPSENHAGPSHLCYDALEAGDEPLDENWEPTQQGCM</sequence>
<organism evidence="3 4">
    <name type="scientific">Sphaerobolus stellatus (strain SS14)</name>
    <dbReference type="NCBI Taxonomy" id="990650"/>
    <lineage>
        <taxon>Eukaryota</taxon>
        <taxon>Fungi</taxon>
        <taxon>Dikarya</taxon>
        <taxon>Basidiomycota</taxon>
        <taxon>Agaricomycotina</taxon>
        <taxon>Agaricomycetes</taxon>
        <taxon>Phallomycetidae</taxon>
        <taxon>Geastrales</taxon>
        <taxon>Sphaerobolaceae</taxon>
        <taxon>Sphaerobolus</taxon>
    </lineage>
</organism>
<feature type="compositionally biased region" description="Low complexity" evidence="1">
    <location>
        <begin position="295"/>
        <end position="307"/>
    </location>
</feature>